<name>A0A8X6NT72_NEPPI</name>
<protein>
    <submittedName>
        <fullName evidence="1">Uncharacterized protein</fullName>
    </submittedName>
</protein>
<dbReference type="EMBL" id="BMAW01061154">
    <property type="protein sequence ID" value="GFT29952.1"/>
    <property type="molecule type" value="Genomic_DNA"/>
</dbReference>
<keyword evidence="2" id="KW-1185">Reference proteome</keyword>
<proteinExistence type="predicted"/>
<reference evidence="1" key="1">
    <citation type="submission" date="2020-08" db="EMBL/GenBank/DDBJ databases">
        <title>Multicomponent nature underlies the extraordinary mechanical properties of spider dragline silk.</title>
        <authorList>
            <person name="Kono N."/>
            <person name="Nakamura H."/>
            <person name="Mori M."/>
            <person name="Yoshida Y."/>
            <person name="Ohtoshi R."/>
            <person name="Malay A.D."/>
            <person name="Moran D.A.P."/>
            <person name="Tomita M."/>
            <person name="Numata K."/>
            <person name="Arakawa K."/>
        </authorList>
    </citation>
    <scope>NUCLEOTIDE SEQUENCE</scope>
</reference>
<dbReference type="AlphaFoldDB" id="A0A8X6NT72"/>
<evidence type="ECO:0000313" key="1">
    <source>
        <dbReference type="EMBL" id="GFT29952.1"/>
    </source>
</evidence>
<organism evidence="1 2">
    <name type="scientific">Nephila pilipes</name>
    <name type="common">Giant wood spider</name>
    <name type="synonym">Nephila maculata</name>
    <dbReference type="NCBI Taxonomy" id="299642"/>
    <lineage>
        <taxon>Eukaryota</taxon>
        <taxon>Metazoa</taxon>
        <taxon>Ecdysozoa</taxon>
        <taxon>Arthropoda</taxon>
        <taxon>Chelicerata</taxon>
        <taxon>Arachnida</taxon>
        <taxon>Araneae</taxon>
        <taxon>Araneomorphae</taxon>
        <taxon>Entelegynae</taxon>
        <taxon>Araneoidea</taxon>
        <taxon>Nephilidae</taxon>
        <taxon>Nephila</taxon>
    </lineage>
</organism>
<dbReference type="Proteomes" id="UP000887013">
    <property type="component" value="Unassembled WGS sequence"/>
</dbReference>
<gene>
    <name evidence="1" type="ORF">NPIL_219101</name>
</gene>
<comment type="caution">
    <text evidence="1">The sequence shown here is derived from an EMBL/GenBank/DDBJ whole genome shotgun (WGS) entry which is preliminary data.</text>
</comment>
<evidence type="ECO:0000313" key="2">
    <source>
        <dbReference type="Proteomes" id="UP000887013"/>
    </source>
</evidence>
<sequence length="90" mass="10154">MVVEGFFGGGWWSQMEKLSHRLNDTFNDALNQYQSAVNLRNDIFRSGRVIMTRRFASRGASGKLVVQGHLSATPELFLKSFSTLLGRSEE</sequence>
<accession>A0A8X6NT72</accession>